<keyword evidence="3" id="KW-1185">Reference proteome</keyword>
<feature type="region of interest" description="Disordered" evidence="1">
    <location>
        <begin position="1"/>
        <end position="33"/>
    </location>
</feature>
<proteinExistence type="predicted"/>
<evidence type="ECO:0000313" key="3">
    <source>
        <dbReference type="Proteomes" id="UP000054516"/>
    </source>
</evidence>
<evidence type="ECO:0000313" key="2">
    <source>
        <dbReference type="EMBL" id="GAW25694.1"/>
    </source>
</evidence>
<organism evidence="2">
    <name type="scientific">Rosellinia necatrix</name>
    <name type="common">White root-rot fungus</name>
    <dbReference type="NCBI Taxonomy" id="77044"/>
    <lineage>
        <taxon>Eukaryota</taxon>
        <taxon>Fungi</taxon>
        <taxon>Dikarya</taxon>
        <taxon>Ascomycota</taxon>
        <taxon>Pezizomycotina</taxon>
        <taxon>Sordariomycetes</taxon>
        <taxon>Xylariomycetidae</taxon>
        <taxon>Xylariales</taxon>
        <taxon>Xylariaceae</taxon>
        <taxon>Rosellinia</taxon>
    </lineage>
</organism>
<accession>A0A1S8A6G0</accession>
<dbReference type="EMBL" id="DF977456">
    <property type="protein sequence ID" value="GAW25694.1"/>
    <property type="molecule type" value="Genomic_DNA"/>
</dbReference>
<evidence type="ECO:0000256" key="1">
    <source>
        <dbReference type="SAM" id="MobiDB-lite"/>
    </source>
</evidence>
<dbReference type="AlphaFoldDB" id="A0A1S8A6G0"/>
<name>A0A1S8A6G0_ROSNE</name>
<gene>
    <name evidence="2" type="ORF">SAMD00023353_1101070</name>
</gene>
<dbReference type="Proteomes" id="UP000054516">
    <property type="component" value="Unassembled WGS sequence"/>
</dbReference>
<sequence length="110" mass="11515">MARGYGSASLTSVPTPLESQGSPAEPQRSGEECLSTSCTDRSFADFFSRRVHATALEAATRVTPGSHPLSFVLFTTRPSTRGGNIPAFECSTGARSETQGLAAEANAFEA</sequence>
<feature type="compositionally biased region" description="Polar residues" evidence="1">
    <location>
        <begin position="8"/>
        <end position="22"/>
    </location>
</feature>
<protein>
    <submittedName>
        <fullName evidence="2">Uncharacterized protein</fullName>
    </submittedName>
</protein>
<reference evidence="2" key="1">
    <citation type="submission" date="2016-03" db="EMBL/GenBank/DDBJ databases">
        <title>Draft genome sequence of Rosellinia necatrix.</title>
        <authorList>
            <person name="Kanematsu S."/>
        </authorList>
    </citation>
    <scope>NUCLEOTIDE SEQUENCE [LARGE SCALE GENOMIC DNA]</scope>
    <source>
        <strain evidence="2">W97</strain>
    </source>
</reference>